<gene>
    <name evidence="2" type="ORF">JYU34_007777</name>
</gene>
<evidence type="ECO:0000313" key="2">
    <source>
        <dbReference type="EMBL" id="KAG7307561.1"/>
    </source>
</evidence>
<dbReference type="Proteomes" id="UP000823941">
    <property type="component" value="Chromosome 10"/>
</dbReference>
<comment type="caution">
    <text evidence="2">The sequence shown here is derived from an EMBL/GenBank/DDBJ whole genome shotgun (WGS) entry which is preliminary data.</text>
</comment>
<organism evidence="2 3">
    <name type="scientific">Plutella xylostella</name>
    <name type="common">Diamondback moth</name>
    <name type="synonym">Plutella maculipennis</name>
    <dbReference type="NCBI Taxonomy" id="51655"/>
    <lineage>
        <taxon>Eukaryota</taxon>
        <taxon>Metazoa</taxon>
        <taxon>Ecdysozoa</taxon>
        <taxon>Arthropoda</taxon>
        <taxon>Hexapoda</taxon>
        <taxon>Insecta</taxon>
        <taxon>Pterygota</taxon>
        <taxon>Neoptera</taxon>
        <taxon>Endopterygota</taxon>
        <taxon>Lepidoptera</taxon>
        <taxon>Glossata</taxon>
        <taxon>Ditrysia</taxon>
        <taxon>Yponomeutoidea</taxon>
        <taxon>Plutellidae</taxon>
        <taxon>Plutella</taxon>
    </lineage>
</organism>
<accession>A0ABQ7QR65</accession>
<dbReference type="EMBL" id="JAHIBW010000010">
    <property type="protein sequence ID" value="KAG7307561.1"/>
    <property type="molecule type" value="Genomic_DNA"/>
</dbReference>
<feature type="region of interest" description="Disordered" evidence="1">
    <location>
        <begin position="124"/>
        <end position="170"/>
    </location>
</feature>
<protein>
    <submittedName>
        <fullName evidence="2">Uncharacterized protein</fullName>
    </submittedName>
</protein>
<feature type="compositionally biased region" description="Basic and acidic residues" evidence="1">
    <location>
        <begin position="124"/>
        <end position="145"/>
    </location>
</feature>
<sequence>MNELMAALNFDDSFSHLLKKPSASWCTVTTLYSSSIYPSLHIRTGKAHDFTVTTRISRLPRRHYSTRPQTRFKNISPAATLGERQSVGAVKPRGRLGEVAATSTLRSVRAAGLRSGSLRAERNELGRQVIGDDARDSPPPTDERAAAAAAAAPRTHTRAPHAHNPARCERRRAPDANILRYFKVSYRFDFKISSSRSQGRRLVGRAEYLPN</sequence>
<reference evidence="2 3" key="1">
    <citation type="submission" date="2021-06" db="EMBL/GenBank/DDBJ databases">
        <title>A haploid diamondback moth (Plutella xylostella L.) genome assembly resolves 31 chromosomes and identifies a diamide resistance mutation.</title>
        <authorList>
            <person name="Ward C.M."/>
            <person name="Perry K.D."/>
            <person name="Baker G."/>
            <person name="Powis K."/>
            <person name="Heckel D.G."/>
            <person name="Baxter S.W."/>
        </authorList>
    </citation>
    <scope>NUCLEOTIDE SEQUENCE [LARGE SCALE GENOMIC DNA]</scope>
    <source>
        <strain evidence="2 3">LV</strain>
        <tissue evidence="2">Single pupa</tissue>
    </source>
</reference>
<evidence type="ECO:0000256" key="1">
    <source>
        <dbReference type="SAM" id="MobiDB-lite"/>
    </source>
</evidence>
<evidence type="ECO:0000313" key="3">
    <source>
        <dbReference type="Proteomes" id="UP000823941"/>
    </source>
</evidence>
<name>A0ABQ7QR65_PLUXY</name>
<proteinExistence type="predicted"/>
<keyword evidence="3" id="KW-1185">Reference proteome</keyword>